<gene>
    <name evidence="2" type="ORF">IT775_05140</name>
</gene>
<keyword evidence="3" id="KW-1185">Reference proteome</keyword>
<evidence type="ECO:0000313" key="3">
    <source>
        <dbReference type="Proteomes" id="UP001195941"/>
    </source>
</evidence>
<keyword evidence="1" id="KW-0812">Transmembrane</keyword>
<reference evidence="2 3" key="1">
    <citation type="journal article" date="2021" name="Arch. Microbiol.">
        <title>Thalassobius aquimarinus sp. nov., isolated from the Sea of Japan seashore.</title>
        <authorList>
            <person name="Kurilenko V.V."/>
            <person name="Romanenko L.A."/>
            <person name="Chernysheva N.Y."/>
            <person name="Velansky P.V."/>
            <person name="Tekutyeva L.A."/>
            <person name="Isaeva M.P."/>
            <person name="Mikhailov V.V."/>
        </authorList>
    </citation>
    <scope>NUCLEOTIDE SEQUENCE [LARGE SCALE GENOMIC DNA]</scope>
    <source>
        <strain evidence="2 3">KMM 8518</strain>
    </source>
</reference>
<comment type="caution">
    <text evidence="2">The sequence shown here is derived from an EMBL/GenBank/DDBJ whole genome shotgun (WGS) entry which is preliminary data.</text>
</comment>
<feature type="transmembrane region" description="Helical" evidence="1">
    <location>
        <begin position="6"/>
        <end position="27"/>
    </location>
</feature>
<dbReference type="EMBL" id="JADMKU010000003">
    <property type="protein sequence ID" value="MBR9650509.1"/>
    <property type="molecule type" value="Genomic_DNA"/>
</dbReference>
<feature type="transmembrane region" description="Helical" evidence="1">
    <location>
        <begin position="353"/>
        <end position="373"/>
    </location>
</feature>
<organism evidence="2 3">
    <name type="scientific">Thalassovita aquimarina</name>
    <dbReference type="NCBI Taxonomy" id="2785917"/>
    <lineage>
        <taxon>Bacteria</taxon>
        <taxon>Pseudomonadati</taxon>
        <taxon>Pseudomonadota</taxon>
        <taxon>Alphaproteobacteria</taxon>
        <taxon>Rhodobacterales</taxon>
        <taxon>Roseobacteraceae</taxon>
        <taxon>Thalassovita</taxon>
    </lineage>
</organism>
<feature type="transmembrane region" description="Helical" evidence="1">
    <location>
        <begin position="263"/>
        <end position="284"/>
    </location>
</feature>
<accession>A0ABS5HNL8</accession>
<proteinExistence type="predicted"/>
<feature type="transmembrane region" description="Helical" evidence="1">
    <location>
        <begin position="296"/>
        <end position="314"/>
    </location>
</feature>
<evidence type="ECO:0000313" key="2">
    <source>
        <dbReference type="EMBL" id="MBR9650509.1"/>
    </source>
</evidence>
<feature type="transmembrane region" description="Helical" evidence="1">
    <location>
        <begin position="232"/>
        <end position="251"/>
    </location>
</feature>
<feature type="transmembrane region" description="Helical" evidence="1">
    <location>
        <begin position="133"/>
        <end position="153"/>
    </location>
</feature>
<name>A0ABS5HNL8_9RHOB</name>
<dbReference type="Proteomes" id="UP001195941">
    <property type="component" value="Unassembled WGS sequence"/>
</dbReference>
<feature type="transmembrane region" description="Helical" evidence="1">
    <location>
        <begin position="405"/>
        <end position="423"/>
    </location>
</feature>
<keyword evidence="1" id="KW-1133">Transmembrane helix</keyword>
<feature type="transmembrane region" description="Helical" evidence="1">
    <location>
        <begin position="380"/>
        <end position="399"/>
    </location>
</feature>
<feature type="transmembrane region" description="Helical" evidence="1">
    <location>
        <begin position="190"/>
        <end position="220"/>
    </location>
</feature>
<feature type="transmembrane region" description="Helical" evidence="1">
    <location>
        <begin position="165"/>
        <end position="184"/>
    </location>
</feature>
<keyword evidence="1" id="KW-0472">Membrane</keyword>
<protein>
    <submittedName>
        <fullName evidence="2">Uncharacterized protein</fullName>
    </submittedName>
</protein>
<sequence>MQSDEKMFFGHCRGYLVAFGLALLIYLKQQYLRLLGVWNYLELPDNDDQMRLVQVRDFLNGQGWYDMVQHRAMPPEGLSIHWSRLVDMPLAGLELLFSLFTSDDRALALTAIVWPAMLFVVFLAVTGWAVSRVFGYVAASFAVIAASVTPMIASNVFSVGRVDHNNVQLICMLVVICSVIVPGPPVRRGIIAGLTAALSLAVGLETIVVLAMAGIVLTVQHVLDRPGATDQLMGYGIALGGAAPLLFLIQIDPALWAVPRCDQLSRPTLAITSAAMAFAVITYLGRESVRSVRGRLIMAMVMGAAILAALWPVLSPCREGPFSVLPPEIRDLILSRITESMSAIRMFNRDPGLATQLVLPQMLLAALLAWQLIRSPAGRTSAPAVLLVFVLMGLLGSFYQIRTVIWGLAAMPMAFGASMHWAVTTDWQRLRRSKPVVLLIVALLVLYPHLVTSNPVFGKALQLAGQPQSENQKLGRADQNCSRRDKLAGLNDLEPASILAPLNLGTKILLYTPHSIFAAPYHRAPEGYWNGTLAFSGTDMDMALRLRATLADYVLVCDGEVYGDKDSIGSRLARGETPPWLSPVDTGDGPIRLLRVNRAKLAPYVHGN</sequence>
<evidence type="ECO:0000256" key="1">
    <source>
        <dbReference type="SAM" id="Phobius"/>
    </source>
</evidence>
<feature type="transmembrane region" description="Helical" evidence="1">
    <location>
        <begin position="435"/>
        <end position="451"/>
    </location>
</feature>
<feature type="transmembrane region" description="Helical" evidence="1">
    <location>
        <begin position="106"/>
        <end position="127"/>
    </location>
</feature>
<dbReference type="RefSeq" id="WP_212700021.1">
    <property type="nucleotide sequence ID" value="NZ_JADMKU010000003.1"/>
</dbReference>